<gene>
    <name evidence="1" type="ORF">NUH29_07955</name>
</gene>
<dbReference type="SUPFAM" id="SSF53448">
    <property type="entry name" value="Nucleotide-diphospho-sugar transferases"/>
    <property type="match status" value="1"/>
</dbReference>
<reference evidence="1 2" key="1">
    <citation type="submission" date="2022-08" db="EMBL/GenBank/DDBJ databases">
        <authorList>
            <person name="Li F."/>
        </authorList>
    </citation>
    <scope>NUCLEOTIDE SEQUENCE [LARGE SCALE GENOMIC DNA]</scope>
    <source>
        <strain evidence="1 2">10F1B-8-1</strain>
    </source>
</reference>
<evidence type="ECO:0008006" key="3">
    <source>
        <dbReference type="Google" id="ProtNLM"/>
    </source>
</evidence>
<accession>A0ABT1ZFL2</accession>
<proteinExistence type="predicted"/>
<dbReference type="Proteomes" id="UP001205337">
    <property type="component" value="Unassembled WGS sequence"/>
</dbReference>
<sequence>MSWNLRMRRGARHLVRSALIRGWFRSRDFAWGDGGTPVLMCLWNRPERIGDVLRLLDAQDHPDGVRLYLWNNRREDHPRYLAALEEFAPAGALRGASIVKSPHNIGSIARFYWARKLEIAAPGHPVIVLDDDEDVTPSFVSDALRQYDPGAVTAWWAWRMQSGYYWDRRLAEVGEPVDHVGPGGSVMSSAVVADPRFFTDIPDEFRMLDDIWLSYYAVERGLVLRKLDTRIEFVLHETNQFHGQGDIKATFYDWLRRER</sequence>
<keyword evidence="2" id="KW-1185">Reference proteome</keyword>
<organism evidence="1 2">
    <name type="scientific">Protaetiibacter mangrovi</name>
    <dbReference type="NCBI Taxonomy" id="2970926"/>
    <lineage>
        <taxon>Bacteria</taxon>
        <taxon>Bacillati</taxon>
        <taxon>Actinomycetota</taxon>
        <taxon>Actinomycetes</taxon>
        <taxon>Micrococcales</taxon>
        <taxon>Microbacteriaceae</taxon>
        <taxon>Protaetiibacter</taxon>
    </lineage>
</organism>
<dbReference type="RefSeq" id="WP_258798528.1">
    <property type="nucleotide sequence ID" value="NZ_JANTHX010000007.1"/>
</dbReference>
<name>A0ABT1ZFL2_9MICO</name>
<evidence type="ECO:0000313" key="2">
    <source>
        <dbReference type="Proteomes" id="UP001205337"/>
    </source>
</evidence>
<protein>
    <recommendedName>
        <fullName evidence="3">Glycosyltransferase</fullName>
    </recommendedName>
</protein>
<evidence type="ECO:0000313" key="1">
    <source>
        <dbReference type="EMBL" id="MCS0499482.1"/>
    </source>
</evidence>
<comment type="caution">
    <text evidence="1">The sequence shown here is derived from an EMBL/GenBank/DDBJ whole genome shotgun (WGS) entry which is preliminary data.</text>
</comment>
<dbReference type="EMBL" id="JANTHX010000007">
    <property type="protein sequence ID" value="MCS0499482.1"/>
    <property type="molecule type" value="Genomic_DNA"/>
</dbReference>
<dbReference type="InterPro" id="IPR029044">
    <property type="entry name" value="Nucleotide-diphossugar_trans"/>
</dbReference>